<feature type="region of interest" description="Disordered" evidence="2">
    <location>
        <begin position="934"/>
        <end position="964"/>
    </location>
</feature>
<dbReference type="Pfam" id="PF14027">
    <property type="entry name" value="Questin_oxidase"/>
    <property type="match status" value="1"/>
</dbReference>
<feature type="compositionally biased region" description="Basic and acidic residues" evidence="2">
    <location>
        <begin position="934"/>
        <end position="944"/>
    </location>
</feature>
<keyword evidence="4" id="KW-1185">Reference proteome</keyword>
<protein>
    <submittedName>
        <fullName evidence="3">HypA-like protein</fullName>
    </submittedName>
</protein>
<feature type="region of interest" description="Disordered" evidence="2">
    <location>
        <begin position="725"/>
        <end position="750"/>
    </location>
</feature>
<proteinExistence type="predicted"/>
<dbReference type="PANTHER" id="PTHR35870:SF1">
    <property type="entry name" value="PROTEIN, PUTATIVE (AFU_ORTHOLOGUE AFUA_5G03330)-RELATED"/>
    <property type="match status" value="1"/>
</dbReference>
<dbReference type="AlphaFoldDB" id="A0A0F4YG24"/>
<accession>A0A0F4YG24</accession>
<dbReference type="EMBL" id="LASV01000752">
    <property type="protein sequence ID" value="KKA16573.1"/>
    <property type="molecule type" value="Genomic_DNA"/>
</dbReference>
<dbReference type="STRING" id="1408163.A0A0F4YG24"/>
<evidence type="ECO:0000313" key="4">
    <source>
        <dbReference type="Proteomes" id="UP000053958"/>
    </source>
</evidence>
<evidence type="ECO:0000313" key="3">
    <source>
        <dbReference type="EMBL" id="KKA16573.1"/>
    </source>
</evidence>
<feature type="region of interest" description="Disordered" evidence="2">
    <location>
        <begin position="1023"/>
        <end position="1132"/>
    </location>
</feature>
<dbReference type="PANTHER" id="PTHR35870">
    <property type="entry name" value="PROTEIN, PUTATIVE (AFU_ORTHOLOGUE AFUA_5G03330)-RELATED"/>
    <property type="match status" value="1"/>
</dbReference>
<dbReference type="OrthoDB" id="10004862at2759"/>
<dbReference type="InterPro" id="IPR025337">
    <property type="entry name" value="Questin_oxidase-like"/>
</dbReference>
<dbReference type="GO" id="GO:0016491">
    <property type="term" value="F:oxidoreductase activity"/>
    <property type="evidence" value="ECO:0007669"/>
    <property type="project" value="UniProtKB-KW"/>
</dbReference>
<keyword evidence="1" id="KW-0560">Oxidoreductase</keyword>
<sequence>MNGRCLLTVFTHALQGFPAYSSLSIQLMHSFRRTLRIVKSSQSRLGPKSVVGENTVVPGSRNSTTHLQCRSIINSKQIPPQFLFRSFRSANSVVQPQLRDWRVIRPAVRALPGVEKYYHAQELETTNMATATTIKLSTTDTGVLSTGVRADSAEVASQVLQEDLQKHHIYFNVERFHIHHVLSLYALGASPEAIRTAYERGSSYQRPVFPVDEGVVNTIIEKHQFQDYLGKEEHYPNFLVFFQREIDEKGVEAVVNEHLFAGDDHAEDMLVRLFAGFLHPLIHLGFGIEFNQPAIVAEALAQTATHDRWIGDYLLPAERSSAGIGSRGTKTLVQLLDELRQDSTIAQSVHWSDGNKIRDGVMKRAPNEMVKYASQYTVSADQLEEKLAEMINTVVYYTTTAQHPPKEIKFDFFLMHCVTSSIFYSAFFSRPWINLRTKIRLLEWKGRMDLAMYVSRGVPKLLLDEVTNYPITRDWNEIFHSSVVHPQDDGHVVKMVRAVANGERVCRPFEGQGKEKGFVIQGDMWLKIGNMIIDSVSGPGRMWVRSTGFDEAWTEFQDRPHLMTHYYVLYGLSSRDQQIATSLSGMLQGLPRGWLAAGCRLRAWSLDLRSSPTSFTCRLQRRLETSKTADICRHSSYTASTATMGNSSGDDRSSEQKTGANSPSARPETSPRSWLDEENPFIAFRRYADEQISSMLQSVMGLPSIVAPPFPDRWLGFADEHNHYRQRRNGDDADSNANSERDGRSTDSNGNNTVYDPWWGGRRWSDWDDFDRWRFYTRRPFGFFGFDSFFDDHFPFGFGPFHSFHPFFSDSFFSREGTHAWPIPYILFSPYSPLHLERSREKDRHRGIFSSLFSSLKSTGETDRSEPRWRDAFEDLLRIENGQPMLDRSPDSDSRKETGNEWLRGLIQRGSLGSGWKLIGGPEDSSLSSIVLERTTRRDNDKSSTAESSASNTGDKKHAESEKADAATELDLYDRFLQDIFDTHEREYSRAFSDSPLMRMLYDERKRHLEEWEERRRQWEKHFRESESSWNKNDTRNSESDVPDTKPQSGDVKDSEPSIISTLTTRERRTLPDGSVQTKIVKTKRFSDGREESDESVEVVNPPAKQTQRASDSNKASDGNQDKSNGGWFWKG</sequence>
<reference evidence="3 4" key="1">
    <citation type="submission" date="2015-04" db="EMBL/GenBank/DDBJ databases">
        <authorList>
            <person name="Heijne W.H."/>
            <person name="Fedorova N.D."/>
            <person name="Nierman W.C."/>
            <person name="Vollebregt A.W."/>
            <person name="Zhao Z."/>
            <person name="Wu L."/>
            <person name="Kumar M."/>
            <person name="Stam H."/>
            <person name="van den Berg M.A."/>
            <person name="Pel H.J."/>
        </authorList>
    </citation>
    <scope>NUCLEOTIDE SEQUENCE [LARGE SCALE GENOMIC DNA]</scope>
    <source>
        <strain evidence="3 4">CBS 393.64</strain>
    </source>
</reference>
<evidence type="ECO:0000256" key="1">
    <source>
        <dbReference type="ARBA" id="ARBA00023002"/>
    </source>
</evidence>
<name>A0A0F4YG24_RASE3</name>
<dbReference type="RefSeq" id="XP_013323185.1">
    <property type="nucleotide sequence ID" value="XM_013467731.1"/>
</dbReference>
<feature type="compositionally biased region" description="Basic and acidic residues" evidence="2">
    <location>
        <begin position="954"/>
        <end position="964"/>
    </location>
</feature>
<feature type="region of interest" description="Disordered" evidence="2">
    <location>
        <begin position="640"/>
        <end position="674"/>
    </location>
</feature>
<evidence type="ECO:0000256" key="2">
    <source>
        <dbReference type="SAM" id="MobiDB-lite"/>
    </source>
</evidence>
<organism evidence="3 4">
    <name type="scientific">Rasamsonia emersonii (strain ATCC 16479 / CBS 393.64 / IMI 116815)</name>
    <dbReference type="NCBI Taxonomy" id="1408163"/>
    <lineage>
        <taxon>Eukaryota</taxon>
        <taxon>Fungi</taxon>
        <taxon>Dikarya</taxon>
        <taxon>Ascomycota</taxon>
        <taxon>Pezizomycotina</taxon>
        <taxon>Eurotiomycetes</taxon>
        <taxon>Eurotiomycetidae</taxon>
        <taxon>Eurotiales</taxon>
        <taxon>Trichocomaceae</taxon>
        <taxon>Rasamsonia</taxon>
    </lineage>
</organism>
<feature type="compositionally biased region" description="Basic and acidic residues" evidence="2">
    <location>
        <begin position="1023"/>
        <end position="1039"/>
    </location>
</feature>
<gene>
    <name evidence="3" type="ORF">T310_9840</name>
</gene>
<comment type="caution">
    <text evidence="3">The sequence shown here is derived from an EMBL/GenBank/DDBJ whole genome shotgun (WGS) entry which is preliminary data.</text>
</comment>
<dbReference type="GeneID" id="25321762"/>
<dbReference type="Proteomes" id="UP000053958">
    <property type="component" value="Unassembled WGS sequence"/>
</dbReference>
<feature type="compositionally biased region" description="Polar residues" evidence="2">
    <location>
        <begin position="1104"/>
        <end position="1124"/>
    </location>
</feature>